<keyword evidence="2" id="KW-1185">Reference proteome</keyword>
<dbReference type="AlphaFoldDB" id="A0A7Z9BUA4"/>
<reference evidence="1" key="1">
    <citation type="submission" date="2019-10" db="EMBL/GenBank/DDBJ databases">
        <authorList>
            <consortium name="Genoscope - CEA"/>
            <person name="William W."/>
        </authorList>
    </citation>
    <scope>NUCLEOTIDE SEQUENCE [LARGE SCALE GENOMIC DNA]</scope>
    <source>
        <strain evidence="1">BBR_PRJEB10992</strain>
    </source>
</reference>
<gene>
    <name evidence="1" type="ORF">PL8927_600269</name>
</gene>
<proteinExistence type="predicted"/>
<name>A0A7Z9BUA4_9CYAN</name>
<dbReference type="RefSeq" id="WP_156093177.1">
    <property type="nucleotide sequence ID" value="NZ_LR734869.1"/>
</dbReference>
<dbReference type="OrthoDB" id="573320at2"/>
<evidence type="ECO:0000313" key="2">
    <source>
        <dbReference type="Proteomes" id="UP000184550"/>
    </source>
</evidence>
<evidence type="ECO:0000313" key="1">
    <source>
        <dbReference type="EMBL" id="VXD18118.1"/>
    </source>
</evidence>
<comment type="caution">
    <text evidence="1">The sequence shown here is derived from an EMBL/GenBank/DDBJ whole genome shotgun (WGS) entry which is preliminary data.</text>
</comment>
<protein>
    <submittedName>
        <fullName evidence="1">Uncharacterized protein</fullName>
    </submittedName>
</protein>
<accession>A0A7Z9BUA4</accession>
<organism evidence="1 2">
    <name type="scientific">Planktothrix serta PCC 8927</name>
    <dbReference type="NCBI Taxonomy" id="671068"/>
    <lineage>
        <taxon>Bacteria</taxon>
        <taxon>Bacillati</taxon>
        <taxon>Cyanobacteriota</taxon>
        <taxon>Cyanophyceae</taxon>
        <taxon>Oscillatoriophycideae</taxon>
        <taxon>Oscillatoriales</taxon>
        <taxon>Microcoleaceae</taxon>
        <taxon>Planktothrix</taxon>
    </lineage>
</organism>
<dbReference type="Proteomes" id="UP000184550">
    <property type="component" value="Unassembled WGS sequence"/>
</dbReference>
<dbReference type="EMBL" id="CZCU02000136">
    <property type="protein sequence ID" value="VXD18118.1"/>
    <property type="molecule type" value="Genomic_DNA"/>
</dbReference>
<sequence>MAIAQIEHLIRYVTNADGETTDVLVPIELWQQLMNTIYSAPVSGLAWIDEQEPKA</sequence>